<dbReference type="PANTHER" id="PTHR23118">
    <property type="entry name" value="ATP-CITRATE SYNTHASE"/>
    <property type="match status" value="1"/>
</dbReference>
<accession>A0A5N5GYP6</accession>
<feature type="domain" description="CTP synthase N-terminal" evidence="1">
    <location>
        <begin position="20"/>
        <end position="58"/>
    </location>
</feature>
<reference evidence="2 3" key="3">
    <citation type="submission" date="2019-11" db="EMBL/GenBank/DDBJ databases">
        <title>A de novo genome assembly of a pear dwarfing rootstock.</title>
        <authorList>
            <person name="Wang F."/>
            <person name="Wang J."/>
            <person name="Li S."/>
            <person name="Zhang Y."/>
            <person name="Fang M."/>
            <person name="Ma L."/>
            <person name="Zhao Y."/>
            <person name="Jiang S."/>
        </authorList>
    </citation>
    <scope>NUCLEOTIDE SEQUENCE [LARGE SCALE GENOMIC DNA]</scope>
    <source>
        <strain evidence="2">S2</strain>
        <tissue evidence="2">Leaf</tissue>
    </source>
</reference>
<dbReference type="InterPro" id="IPR002020">
    <property type="entry name" value="Citrate_synthase"/>
</dbReference>
<dbReference type="InterPro" id="IPR027417">
    <property type="entry name" value="P-loop_NTPase"/>
</dbReference>
<dbReference type="SUPFAM" id="SSF52540">
    <property type="entry name" value="P-loop containing nucleoside triphosphate hydrolases"/>
    <property type="match status" value="1"/>
</dbReference>
<dbReference type="Proteomes" id="UP000327157">
    <property type="component" value="Chromosome 3"/>
</dbReference>
<reference evidence="2 3" key="1">
    <citation type="submission" date="2019-09" db="EMBL/GenBank/DDBJ databases">
        <authorList>
            <person name="Ou C."/>
        </authorList>
    </citation>
    <scope>NUCLEOTIDE SEQUENCE [LARGE SCALE GENOMIC DNA]</scope>
    <source>
        <strain evidence="2">S2</strain>
        <tissue evidence="2">Leaf</tissue>
    </source>
</reference>
<dbReference type="InterPro" id="IPR017456">
    <property type="entry name" value="CTP_synthase_N"/>
</dbReference>
<protein>
    <recommendedName>
        <fullName evidence="1">CTP synthase N-terminal domain-containing protein</fullName>
    </recommendedName>
</protein>
<proteinExistence type="predicted"/>
<dbReference type="Gene3D" id="3.40.50.720">
    <property type="entry name" value="NAD(P)-binding Rossmann-like Domain"/>
    <property type="match status" value="1"/>
</dbReference>
<dbReference type="Pfam" id="PF06418">
    <property type="entry name" value="CTP_synth_N"/>
    <property type="match status" value="1"/>
</dbReference>
<dbReference type="AlphaFoldDB" id="A0A5N5GYP6"/>
<evidence type="ECO:0000259" key="1">
    <source>
        <dbReference type="Pfam" id="PF06418"/>
    </source>
</evidence>
<dbReference type="EMBL" id="SMOL01000402">
    <property type="protein sequence ID" value="KAB2615884.1"/>
    <property type="molecule type" value="Genomic_DNA"/>
</dbReference>
<name>A0A5N5GYP6_9ROSA</name>
<dbReference type="GO" id="GO:0003878">
    <property type="term" value="F:ATP citrate synthase activity"/>
    <property type="evidence" value="ECO:0007669"/>
    <property type="project" value="TreeGrafter"/>
</dbReference>
<comment type="caution">
    <text evidence="2">The sequence shown here is derived from an EMBL/GenBank/DDBJ whole genome shotgun (WGS) entry which is preliminary data.</text>
</comment>
<dbReference type="OrthoDB" id="1744747at2759"/>
<dbReference type="GO" id="GO:0006085">
    <property type="term" value="P:acetyl-CoA biosynthetic process"/>
    <property type="evidence" value="ECO:0007669"/>
    <property type="project" value="TreeGrafter"/>
</dbReference>
<dbReference type="GO" id="GO:0003883">
    <property type="term" value="F:CTP synthase activity"/>
    <property type="evidence" value="ECO:0007669"/>
    <property type="project" value="InterPro"/>
</dbReference>
<evidence type="ECO:0000313" key="2">
    <source>
        <dbReference type="EMBL" id="KAB2615884.1"/>
    </source>
</evidence>
<reference evidence="3" key="2">
    <citation type="submission" date="2019-10" db="EMBL/GenBank/DDBJ databases">
        <title>A de novo genome assembly of a pear dwarfing rootstock.</title>
        <authorList>
            <person name="Wang F."/>
            <person name="Wang J."/>
            <person name="Li S."/>
            <person name="Zhang Y."/>
            <person name="Fang M."/>
            <person name="Ma L."/>
            <person name="Zhao Y."/>
            <person name="Jiang S."/>
        </authorList>
    </citation>
    <scope>NUCLEOTIDE SEQUENCE [LARGE SCALE GENOMIC DNA]</scope>
</reference>
<keyword evidence="3" id="KW-1185">Reference proteome</keyword>
<sequence length="166" mass="18455">MRLQTICASGVTHQDIVGHEVTIRTQDMQVNLDLGNYECFLDVTLNRDNNITTGKIYQVHHQLLESLTLIQRDFRSYFSIKRKSPYIEASCAAHPTTDVLINFASYKSAAASSIATLKQPTIRVVAIIAEAGAFKIGDTAGTIDNIIHYKLYKPRSVGFVSKFVCS</sequence>
<dbReference type="GO" id="GO:0006633">
    <property type="term" value="P:fatty acid biosynthetic process"/>
    <property type="evidence" value="ECO:0007669"/>
    <property type="project" value="TreeGrafter"/>
</dbReference>
<organism evidence="2 3">
    <name type="scientific">Pyrus ussuriensis x Pyrus communis</name>
    <dbReference type="NCBI Taxonomy" id="2448454"/>
    <lineage>
        <taxon>Eukaryota</taxon>
        <taxon>Viridiplantae</taxon>
        <taxon>Streptophyta</taxon>
        <taxon>Embryophyta</taxon>
        <taxon>Tracheophyta</taxon>
        <taxon>Spermatophyta</taxon>
        <taxon>Magnoliopsida</taxon>
        <taxon>eudicotyledons</taxon>
        <taxon>Gunneridae</taxon>
        <taxon>Pentapetalae</taxon>
        <taxon>rosids</taxon>
        <taxon>fabids</taxon>
        <taxon>Rosales</taxon>
        <taxon>Rosaceae</taxon>
        <taxon>Amygdaloideae</taxon>
        <taxon>Maleae</taxon>
        <taxon>Pyrus</taxon>
    </lineage>
</organism>
<dbReference type="PANTHER" id="PTHR23118:SF42">
    <property type="entry name" value="ATP-CITRATE SYNTHASE"/>
    <property type="match status" value="1"/>
</dbReference>
<dbReference type="GO" id="GO:0006221">
    <property type="term" value="P:pyrimidine nucleotide biosynthetic process"/>
    <property type="evidence" value="ECO:0007669"/>
    <property type="project" value="InterPro"/>
</dbReference>
<evidence type="ECO:0000313" key="3">
    <source>
        <dbReference type="Proteomes" id="UP000327157"/>
    </source>
</evidence>
<dbReference type="Gene3D" id="3.40.50.300">
    <property type="entry name" value="P-loop containing nucleotide triphosphate hydrolases"/>
    <property type="match status" value="1"/>
</dbReference>
<dbReference type="GO" id="GO:0005829">
    <property type="term" value="C:cytosol"/>
    <property type="evidence" value="ECO:0007669"/>
    <property type="project" value="TreeGrafter"/>
</dbReference>
<gene>
    <name evidence="2" type="ORF">D8674_022472</name>
</gene>